<name>A0ACB9KYE4_9MYRT</name>
<evidence type="ECO:0000313" key="1">
    <source>
        <dbReference type="EMBL" id="KAI4302176.1"/>
    </source>
</evidence>
<dbReference type="Proteomes" id="UP001057402">
    <property type="component" value="Chromosome 12"/>
</dbReference>
<protein>
    <submittedName>
        <fullName evidence="1">Uncharacterized protein</fullName>
    </submittedName>
</protein>
<evidence type="ECO:0000313" key="2">
    <source>
        <dbReference type="Proteomes" id="UP001057402"/>
    </source>
</evidence>
<sequence>MSSGRFIVSGSGNPNSTGLPHQMGQYPTSQHQTDFPFAGLASSPRPNSTAAKVYESNNFPIVCQICNRPGHIAPFCQLNQISSAQAHLTHGSTPLLHDSDRYMDSGATHHVTSDPSNLTIRDDTPNSDHLLVGDGNSLQILAFGSSTLNFSARPLHLKHILYSPKVSKNFISISKFAEDNSCFFELPSNCFIVKDRFTHRELLRGPVKDGLYHFNSSSRRTPQAHISMSNSSVFWH</sequence>
<reference evidence="2" key="1">
    <citation type="journal article" date="2023" name="Front. Plant Sci.">
        <title>Chromosomal-level genome assembly of Melastoma candidum provides insights into trichome evolution.</title>
        <authorList>
            <person name="Zhong Y."/>
            <person name="Wu W."/>
            <person name="Sun C."/>
            <person name="Zou P."/>
            <person name="Liu Y."/>
            <person name="Dai S."/>
            <person name="Zhou R."/>
        </authorList>
    </citation>
    <scope>NUCLEOTIDE SEQUENCE [LARGE SCALE GENOMIC DNA]</scope>
</reference>
<gene>
    <name evidence="1" type="ORF">MLD38_037957</name>
</gene>
<comment type="caution">
    <text evidence="1">The sequence shown here is derived from an EMBL/GenBank/DDBJ whole genome shotgun (WGS) entry which is preliminary data.</text>
</comment>
<accession>A0ACB9KYE4</accession>
<organism evidence="1 2">
    <name type="scientific">Melastoma candidum</name>
    <dbReference type="NCBI Taxonomy" id="119954"/>
    <lineage>
        <taxon>Eukaryota</taxon>
        <taxon>Viridiplantae</taxon>
        <taxon>Streptophyta</taxon>
        <taxon>Embryophyta</taxon>
        <taxon>Tracheophyta</taxon>
        <taxon>Spermatophyta</taxon>
        <taxon>Magnoliopsida</taxon>
        <taxon>eudicotyledons</taxon>
        <taxon>Gunneridae</taxon>
        <taxon>Pentapetalae</taxon>
        <taxon>rosids</taxon>
        <taxon>malvids</taxon>
        <taxon>Myrtales</taxon>
        <taxon>Melastomataceae</taxon>
        <taxon>Melastomatoideae</taxon>
        <taxon>Melastomateae</taxon>
        <taxon>Melastoma</taxon>
    </lineage>
</organism>
<proteinExistence type="predicted"/>
<dbReference type="EMBL" id="CM042891">
    <property type="protein sequence ID" value="KAI4302176.1"/>
    <property type="molecule type" value="Genomic_DNA"/>
</dbReference>
<keyword evidence="2" id="KW-1185">Reference proteome</keyword>